<reference evidence="1 2" key="1">
    <citation type="submission" date="2019-03" db="EMBL/GenBank/DDBJ databases">
        <title>Genome Sequencing and Assembly of Various Microbes Isolated from Partially Reclaimed Soil and Acid Mine Drainage (AMD) Site.</title>
        <authorList>
            <person name="Steinbock B."/>
            <person name="Bechtold R."/>
            <person name="Sevigny J.L."/>
            <person name="Thomas D."/>
            <person name="Cuthill L.R."/>
            <person name="Aveiro Johannsen E.J."/>
            <person name="Thomas K."/>
            <person name="Ghosh A."/>
        </authorList>
    </citation>
    <scope>NUCLEOTIDE SEQUENCE [LARGE SCALE GENOMIC DNA]</scope>
    <source>
        <strain evidence="1 2">S-A3</strain>
    </source>
</reference>
<dbReference type="EMBL" id="SMZT01000005">
    <property type="protein sequence ID" value="TDL41880.1"/>
    <property type="molecule type" value="Genomic_DNA"/>
</dbReference>
<evidence type="ECO:0000313" key="2">
    <source>
        <dbReference type="Proteomes" id="UP000295163"/>
    </source>
</evidence>
<dbReference type="AlphaFoldDB" id="A0A4R5YAK2"/>
<dbReference type="Proteomes" id="UP000295163">
    <property type="component" value="Unassembled WGS sequence"/>
</dbReference>
<dbReference type="GeneID" id="64348144"/>
<protein>
    <submittedName>
        <fullName evidence="1">Uncharacterized protein</fullName>
    </submittedName>
</protein>
<dbReference type="RefSeq" id="WP_133410770.1">
    <property type="nucleotide sequence ID" value="NZ_SMZT01000005.1"/>
</dbReference>
<sequence length="105" mass="11588">MNISERRTLVLHRVLAERLDAAALASWTPRILANLDRLDSGVQGRPHVQNLARCRCLVEAGDVEGIRAVLVSNEADGIAMREVSPMAGILTETERLATLNSIRRF</sequence>
<gene>
    <name evidence="1" type="ORF">E2R59_12015</name>
</gene>
<comment type="caution">
    <text evidence="1">The sequence shown here is derived from an EMBL/GenBank/DDBJ whole genome shotgun (WGS) entry which is preliminary data.</text>
</comment>
<proteinExistence type="predicted"/>
<name>A0A4R5YAK2_KOCRO</name>
<organism evidence="1 2">
    <name type="scientific">Kocuria rosea</name>
    <name type="common">Deinococcus erythromyxa</name>
    <name type="synonym">Micrococcus rubens</name>
    <dbReference type="NCBI Taxonomy" id="1275"/>
    <lineage>
        <taxon>Bacteria</taxon>
        <taxon>Bacillati</taxon>
        <taxon>Actinomycetota</taxon>
        <taxon>Actinomycetes</taxon>
        <taxon>Micrococcales</taxon>
        <taxon>Micrococcaceae</taxon>
        <taxon>Kocuria</taxon>
    </lineage>
</organism>
<accession>A0A4R5YAK2</accession>
<evidence type="ECO:0000313" key="1">
    <source>
        <dbReference type="EMBL" id="TDL41880.1"/>
    </source>
</evidence>